<accession>M1MKV9</accession>
<feature type="transmembrane region" description="Helical" evidence="6">
    <location>
        <begin position="30"/>
        <end position="51"/>
    </location>
</feature>
<dbReference type="eggNOG" id="COG0531">
    <property type="taxonomic scope" value="Bacteria"/>
</dbReference>
<dbReference type="InterPro" id="IPR002293">
    <property type="entry name" value="AA/rel_permease1"/>
</dbReference>
<evidence type="ECO:0000256" key="2">
    <source>
        <dbReference type="ARBA" id="ARBA00022448"/>
    </source>
</evidence>
<dbReference type="GO" id="GO:0015171">
    <property type="term" value="F:amino acid transmembrane transporter activity"/>
    <property type="evidence" value="ECO:0007669"/>
    <property type="project" value="TreeGrafter"/>
</dbReference>
<reference evidence="7 8" key="1">
    <citation type="submission" date="2013-02" db="EMBL/GenBank/DDBJ databases">
        <title>Genome sequence of Clostridium saccharoperbutylacetonicum N1-4(HMT).</title>
        <authorList>
            <person name="Poehlein A."/>
            <person name="Daniel R."/>
        </authorList>
    </citation>
    <scope>NUCLEOTIDE SEQUENCE [LARGE SCALE GENOMIC DNA]</scope>
    <source>
        <strain evidence="8">N1-4(HMT)</strain>
    </source>
</reference>
<dbReference type="Gene3D" id="1.20.1740.10">
    <property type="entry name" value="Amino acid/polyamine transporter I"/>
    <property type="match status" value="1"/>
</dbReference>
<feature type="transmembrane region" description="Helical" evidence="6">
    <location>
        <begin position="181"/>
        <end position="201"/>
    </location>
</feature>
<protein>
    <submittedName>
        <fullName evidence="7">Amino acid/polyamine/organocation transporter, APC superfamily</fullName>
    </submittedName>
</protein>
<dbReference type="Pfam" id="PF13520">
    <property type="entry name" value="AA_permease_2"/>
    <property type="match status" value="1"/>
</dbReference>
<keyword evidence="3 6" id="KW-0812">Transmembrane</keyword>
<name>M1MKV9_9CLOT</name>
<feature type="transmembrane region" description="Helical" evidence="6">
    <location>
        <begin position="402"/>
        <end position="423"/>
    </location>
</feature>
<feature type="transmembrane region" description="Helical" evidence="6">
    <location>
        <begin position="213"/>
        <end position="238"/>
    </location>
</feature>
<dbReference type="PIRSF" id="PIRSF006060">
    <property type="entry name" value="AA_transporter"/>
    <property type="match status" value="1"/>
</dbReference>
<evidence type="ECO:0000256" key="5">
    <source>
        <dbReference type="ARBA" id="ARBA00023136"/>
    </source>
</evidence>
<proteinExistence type="predicted"/>
<dbReference type="PATRIC" id="fig|931276.5.peg.1647"/>
<dbReference type="PANTHER" id="PTHR43243:SF4">
    <property type="entry name" value="CATIONIC AMINO ACID TRANSPORTER 4"/>
    <property type="match status" value="1"/>
</dbReference>
<evidence type="ECO:0000256" key="3">
    <source>
        <dbReference type="ARBA" id="ARBA00022692"/>
    </source>
</evidence>
<keyword evidence="5 6" id="KW-0472">Membrane</keyword>
<sequence>MNIFKKKSVDKLLDGVQKTGLKKNLKAKDIAAFGIGAVVGVGIFVATGAAAHLAGPAVIISFILAGIVACLCALCYCELSTMFPVAGSTYSYSYIVFGEIVAMIIGWCLTAEYLVACSAVAVGWSGTFVDILKSFGVMLPEFLTASPSKGGIVNLPAMLIIGIITYLLYYGMSESAKVNNIIVAIKISIIIIFVILGVGHIDTANYVPFAPAGFGGIFAATSTLFFSFIGFDAISTAAEEAENPKRDIPLGLITCLAAVTILYVAVAVVLTGMVPYKEIISENAVPGALARVGIHWGAALVGTGAILGMISTMMVVLYGQVRVFMVMSRDGLIPKVFSKVHPTHKTPHISTLITGTIAAIIAGFLPLDIIVEFLNTGTLFGFIAVSAAVVVLRITMPNYKRIFKVPGAPVTPIIAIICCIVLLCGLKLITWEGFLVWIAIGFIVYFVYGRKHSVLQNEDRAENTENLTPENIEN</sequence>
<dbReference type="HOGENOM" id="CLU_007946_15_12_9"/>
<dbReference type="KEGG" id="csr:Cspa_c16760"/>
<dbReference type="GO" id="GO:0016020">
    <property type="term" value="C:membrane"/>
    <property type="evidence" value="ECO:0007669"/>
    <property type="project" value="UniProtKB-SubCell"/>
</dbReference>
<dbReference type="Proteomes" id="UP000011728">
    <property type="component" value="Chromosome"/>
</dbReference>
<evidence type="ECO:0000256" key="4">
    <source>
        <dbReference type="ARBA" id="ARBA00022989"/>
    </source>
</evidence>
<dbReference type="RefSeq" id="WP_015391767.1">
    <property type="nucleotide sequence ID" value="NC_020291.1"/>
</dbReference>
<evidence type="ECO:0000256" key="1">
    <source>
        <dbReference type="ARBA" id="ARBA00004141"/>
    </source>
</evidence>
<feature type="transmembrane region" description="Helical" evidence="6">
    <location>
        <begin position="373"/>
        <end position="395"/>
    </location>
</feature>
<feature type="transmembrane region" description="Helical" evidence="6">
    <location>
        <begin position="57"/>
        <end position="79"/>
    </location>
</feature>
<dbReference type="EMBL" id="CP004121">
    <property type="protein sequence ID" value="AGF55446.1"/>
    <property type="molecule type" value="Genomic_DNA"/>
</dbReference>
<organism evidence="7 8">
    <name type="scientific">Clostridium saccharoperbutylacetonicum N1-4(HMT)</name>
    <dbReference type="NCBI Taxonomy" id="931276"/>
    <lineage>
        <taxon>Bacteria</taxon>
        <taxon>Bacillati</taxon>
        <taxon>Bacillota</taxon>
        <taxon>Clostridia</taxon>
        <taxon>Eubacteriales</taxon>
        <taxon>Clostridiaceae</taxon>
        <taxon>Clostridium</taxon>
    </lineage>
</organism>
<feature type="transmembrane region" description="Helical" evidence="6">
    <location>
        <begin position="100"/>
        <end position="124"/>
    </location>
</feature>
<feature type="transmembrane region" description="Helical" evidence="6">
    <location>
        <begin position="250"/>
        <end position="274"/>
    </location>
</feature>
<gene>
    <name evidence="7" type="ORF">Cspa_c16760</name>
</gene>
<feature type="transmembrane region" description="Helical" evidence="6">
    <location>
        <begin position="349"/>
        <end position="367"/>
    </location>
</feature>
<dbReference type="STRING" id="36745.CLSAP_16570"/>
<evidence type="ECO:0000313" key="7">
    <source>
        <dbReference type="EMBL" id="AGF55446.1"/>
    </source>
</evidence>
<feature type="transmembrane region" description="Helical" evidence="6">
    <location>
        <begin position="294"/>
        <end position="319"/>
    </location>
</feature>
<comment type="subcellular location">
    <subcellularLocation>
        <location evidence="1">Membrane</location>
        <topology evidence="1">Multi-pass membrane protein</topology>
    </subcellularLocation>
</comment>
<keyword evidence="2" id="KW-0813">Transport</keyword>
<evidence type="ECO:0000313" key="8">
    <source>
        <dbReference type="Proteomes" id="UP000011728"/>
    </source>
</evidence>
<keyword evidence="4 6" id="KW-1133">Transmembrane helix</keyword>
<evidence type="ECO:0000256" key="6">
    <source>
        <dbReference type="SAM" id="Phobius"/>
    </source>
</evidence>
<dbReference type="AlphaFoldDB" id="M1MKV9"/>
<feature type="transmembrane region" description="Helical" evidence="6">
    <location>
        <begin position="429"/>
        <end position="448"/>
    </location>
</feature>
<keyword evidence="8" id="KW-1185">Reference proteome</keyword>
<dbReference type="PANTHER" id="PTHR43243">
    <property type="entry name" value="INNER MEMBRANE TRANSPORTER YGJI-RELATED"/>
    <property type="match status" value="1"/>
</dbReference>
<feature type="transmembrane region" description="Helical" evidence="6">
    <location>
        <begin position="151"/>
        <end position="169"/>
    </location>
</feature>
<dbReference type="OrthoDB" id="9762947at2"/>